<reference evidence="1" key="2">
    <citation type="journal article" date="2015" name="Fish Shellfish Immunol.">
        <title>Early steps in the European eel (Anguilla anguilla)-Vibrio vulnificus interaction in the gills: Role of the RtxA13 toxin.</title>
        <authorList>
            <person name="Callol A."/>
            <person name="Pajuelo D."/>
            <person name="Ebbesson L."/>
            <person name="Teles M."/>
            <person name="MacKenzie S."/>
            <person name="Amaro C."/>
        </authorList>
    </citation>
    <scope>NUCLEOTIDE SEQUENCE</scope>
</reference>
<evidence type="ECO:0000313" key="1">
    <source>
        <dbReference type="EMBL" id="JAH20222.1"/>
    </source>
</evidence>
<proteinExistence type="predicted"/>
<name>A0A0E9QUW7_ANGAN</name>
<organism evidence="1">
    <name type="scientific">Anguilla anguilla</name>
    <name type="common">European freshwater eel</name>
    <name type="synonym">Muraena anguilla</name>
    <dbReference type="NCBI Taxonomy" id="7936"/>
    <lineage>
        <taxon>Eukaryota</taxon>
        <taxon>Metazoa</taxon>
        <taxon>Chordata</taxon>
        <taxon>Craniata</taxon>
        <taxon>Vertebrata</taxon>
        <taxon>Euteleostomi</taxon>
        <taxon>Actinopterygii</taxon>
        <taxon>Neopterygii</taxon>
        <taxon>Teleostei</taxon>
        <taxon>Anguilliformes</taxon>
        <taxon>Anguillidae</taxon>
        <taxon>Anguilla</taxon>
    </lineage>
</organism>
<protein>
    <submittedName>
        <fullName evidence="1">Uncharacterized protein</fullName>
    </submittedName>
</protein>
<dbReference type="EMBL" id="GBXM01088355">
    <property type="protein sequence ID" value="JAH20222.1"/>
    <property type="molecule type" value="Transcribed_RNA"/>
</dbReference>
<sequence length="40" mass="4484">MTLSQNKALRLCLKMETKTLSADPGLFRHRMTGCVNPSHP</sequence>
<reference evidence="1" key="1">
    <citation type="submission" date="2014-11" db="EMBL/GenBank/DDBJ databases">
        <authorList>
            <person name="Amaro Gonzalez C."/>
        </authorList>
    </citation>
    <scope>NUCLEOTIDE SEQUENCE</scope>
</reference>
<dbReference type="AlphaFoldDB" id="A0A0E9QUW7"/>
<accession>A0A0E9QUW7</accession>